<feature type="domain" description="GRIP" evidence="8">
    <location>
        <begin position="1147"/>
        <end position="1197"/>
    </location>
</feature>
<dbReference type="PANTHER" id="PTHR23157:SF25">
    <property type="entry name" value="GRIP AND COILED-COIL DOMAIN-CONTAINING PROTEIN 1"/>
    <property type="match status" value="1"/>
</dbReference>
<keyword evidence="11" id="KW-1185">Reference proteome</keyword>
<evidence type="ECO:0000313" key="11">
    <source>
        <dbReference type="Proteomes" id="UP001216150"/>
    </source>
</evidence>
<name>A0AAD6H0T6_9EURO</name>
<organism evidence="10 11">
    <name type="scientific">Penicillium hetheringtonii</name>
    <dbReference type="NCBI Taxonomy" id="911720"/>
    <lineage>
        <taxon>Eukaryota</taxon>
        <taxon>Fungi</taxon>
        <taxon>Dikarya</taxon>
        <taxon>Ascomycota</taxon>
        <taxon>Pezizomycotina</taxon>
        <taxon>Eurotiomycetes</taxon>
        <taxon>Eurotiomycetidae</taxon>
        <taxon>Eurotiales</taxon>
        <taxon>Aspergillaceae</taxon>
        <taxon>Penicillium</taxon>
    </lineage>
</organism>
<dbReference type="SUPFAM" id="SSF57997">
    <property type="entry name" value="Tropomyosin"/>
    <property type="match status" value="2"/>
</dbReference>
<dbReference type="Gene3D" id="1.10.287.2610">
    <property type="match status" value="1"/>
</dbReference>
<feature type="compositionally biased region" description="Basic and acidic residues" evidence="7">
    <location>
        <begin position="444"/>
        <end position="454"/>
    </location>
</feature>
<dbReference type="Pfam" id="PF01465">
    <property type="entry name" value="GRIP"/>
    <property type="match status" value="1"/>
</dbReference>
<accession>A0AAD6H0T6</accession>
<evidence type="ECO:0000256" key="6">
    <source>
        <dbReference type="SAM" id="Coils"/>
    </source>
</evidence>
<dbReference type="SUPFAM" id="SSF55729">
    <property type="entry name" value="Acyl-CoA N-acyltransferases (Nat)"/>
    <property type="match status" value="1"/>
</dbReference>
<feature type="compositionally biased region" description="Basic and acidic residues" evidence="7">
    <location>
        <begin position="306"/>
        <end position="315"/>
    </location>
</feature>
<dbReference type="GO" id="GO:0005794">
    <property type="term" value="C:Golgi apparatus"/>
    <property type="evidence" value="ECO:0007669"/>
    <property type="project" value="TreeGrafter"/>
</dbReference>
<feature type="compositionally biased region" description="Low complexity" evidence="7">
    <location>
        <begin position="1102"/>
        <end position="1122"/>
    </location>
</feature>
<dbReference type="Gene3D" id="1.10.287.1490">
    <property type="match status" value="1"/>
</dbReference>
<dbReference type="CDD" id="cd04301">
    <property type="entry name" value="NAT_SF"/>
    <property type="match status" value="1"/>
</dbReference>
<feature type="compositionally biased region" description="Basic and acidic residues" evidence="7">
    <location>
        <begin position="110"/>
        <end position="132"/>
    </location>
</feature>
<comment type="subcellular location">
    <subcellularLocation>
        <location evidence="2">Cytoplasm</location>
    </subcellularLocation>
    <subcellularLocation>
        <location evidence="1">Endomembrane system</location>
        <topology evidence="1">Peripheral membrane protein</topology>
    </subcellularLocation>
</comment>
<protein>
    <submittedName>
        <fullName evidence="10">Vesicle-mediated transport protein (Imh1)</fullName>
    </submittedName>
</protein>
<feature type="region of interest" description="Disordered" evidence="7">
    <location>
        <begin position="15"/>
        <end position="166"/>
    </location>
</feature>
<dbReference type="Pfam" id="PF00583">
    <property type="entry name" value="Acetyltransf_1"/>
    <property type="match status" value="1"/>
</dbReference>
<feature type="coiled-coil region" evidence="6">
    <location>
        <begin position="1196"/>
        <end position="1223"/>
    </location>
</feature>
<feature type="compositionally biased region" description="Basic and acidic residues" evidence="7">
    <location>
        <begin position="1072"/>
        <end position="1101"/>
    </location>
</feature>
<evidence type="ECO:0000256" key="3">
    <source>
        <dbReference type="ARBA" id="ARBA00022490"/>
    </source>
</evidence>
<dbReference type="Proteomes" id="UP001216150">
    <property type="component" value="Unassembled WGS sequence"/>
</dbReference>
<dbReference type="InterPro" id="IPR051952">
    <property type="entry name" value="Golgi-autophagy_related"/>
</dbReference>
<feature type="compositionally biased region" description="Basic and acidic residues" evidence="7">
    <location>
        <begin position="972"/>
        <end position="981"/>
    </location>
</feature>
<dbReference type="SMART" id="SM00755">
    <property type="entry name" value="Grip"/>
    <property type="match status" value="1"/>
</dbReference>
<feature type="compositionally biased region" description="Basic and acidic residues" evidence="7">
    <location>
        <begin position="522"/>
        <end position="531"/>
    </location>
</feature>
<feature type="compositionally biased region" description="Basic residues" evidence="7">
    <location>
        <begin position="564"/>
        <end position="576"/>
    </location>
</feature>
<evidence type="ECO:0000256" key="4">
    <source>
        <dbReference type="ARBA" id="ARBA00023054"/>
    </source>
</evidence>
<evidence type="ECO:0000313" key="10">
    <source>
        <dbReference type="EMBL" id="KAJ5600857.1"/>
    </source>
</evidence>
<keyword evidence="3" id="KW-0963">Cytoplasm</keyword>
<feature type="compositionally biased region" description="Basic and acidic residues" evidence="7">
    <location>
        <begin position="254"/>
        <end position="290"/>
    </location>
</feature>
<evidence type="ECO:0000259" key="8">
    <source>
        <dbReference type="PROSITE" id="PS50913"/>
    </source>
</evidence>
<evidence type="ECO:0000256" key="5">
    <source>
        <dbReference type="ARBA" id="ARBA00023136"/>
    </source>
</evidence>
<evidence type="ECO:0000256" key="1">
    <source>
        <dbReference type="ARBA" id="ARBA00004184"/>
    </source>
</evidence>
<dbReference type="GO" id="GO:0016747">
    <property type="term" value="F:acyltransferase activity, transferring groups other than amino-acyl groups"/>
    <property type="evidence" value="ECO:0007669"/>
    <property type="project" value="InterPro"/>
</dbReference>
<dbReference type="EMBL" id="JAQJAC010000001">
    <property type="protein sequence ID" value="KAJ5600857.1"/>
    <property type="molecule type" value="Genomic_DNA"/>
</dbReference>
<feature type="compositionally biased region" description="Polar residues" evidence="7">
    <location>
        <begin position="1126"/>
        <end position="1143"/>
    </location>
</feature>
<dbReference type="InterPro" id="IPR000182">
    <property type="entry name" value="GNAT_dom"/>
</dbReference>
<reference evidence="10 11" key="1">
    <citation type="journal article" date="2023" name="IMA Fungus">
        <title>Comparative genomic study of the Penicillium genus elucidates a diverse pangenome and 15 lateral gene transfer events.</title>
        <authorList>
            <person name="Petersen C."/>
            <person name="Sorensen T."/>
            <person name="Nielsen M.R."/>
            <person name="Sondergaard T.E."/>
            <person name="Sorensen J.L."/>
            <person name="Fitzpatrick D.A."/>
            <person name="Frisvad J.C."/>
            <person name="Nielsen K.L."/>
        </authorList>
    </citation>
    <scope>NUCLEOTIDE SEQUENCE [LARGE SCALE GENOMIC DNA]</scope>
    <source>
        <strain evidence="10 11">IBT 29057</strain>
    </source>
</reference>
<feature type="domain" description="N-acetyltransferase" evidence="9">
    <location>
        <begin position="1184"/>
        <end position="1339"/>
    </location>
</feature>
<feature type="compositionally biased region" description="Basic and acidic residues" evidence="7">
    <location>
        <begin position="992"/>
        <end position="1026"/>
    </location>
</feature>
<evidence type="ECO:0000259" key="9">
    <source>
        <dbReference type="PROSITE" id="PS51186"/>
    </source>
</evidence>
<feature type="region of interest" description="Disordered" evidence="7">
    <location>
        <begin position="972"/>
        <end position="1026"/>
    </location>
</feature>
<feature type="region of interest" description="Disordered" evidence="7">
    <location>
        <begin position="254"/>
        <end position="315"/>
    </location>
</feature>
<dbReference type="InterPro" id="IPR000237">
    <property type="entry name" value="GRIP_dom"/>
</dbReference>
<gene>
    <name evidence="10" type="ORF">N7450_001924</name>
</gene>
<comment type="caution">
    <text evidence="10">The sequence shown here is derived from an EMBL/GenBank/DDBJ whole genome shotgun (WGS) entry which is preliminary data.</text>
</comment>
<evidence type="ECO:0000256" key="7">
    <source>
        <dbReference type="SAM" id="MobiDB-lite"/>
    </source>
</evidence>
<feature type="region of interest" description="Disordered" evidence="7">
    <location>
        <begin position="502"/>
        <end position="610"/>
    </location>
</feature>
<feature type="region of interest" description="Disordered" evidence="7">
    <location>
        <begin position="420"/>
        <end position="454"/>
    </location>
</feature>
<dbReference type="PROSITE" id="PS50913">
    <property type="entry name" value="GRIP"/>
    <property type="match status" value="1"/>
</dbReference>
<proteinExistence type="predicted"/>
<dbReference type="PANTHER" id="PTHR23157">
    <property type="entry name" value="GRIP AND COILED-COIL DOMAIN-CONTAINING PROTEIN 1"/>
    <property type="match status" value="1"/>
</dbReference>
<dbReference type="Gene3D" id="3.40.630.30">
    <property type="match status" value="1"/>
</dbReference>
<feature type="compositionally biased region" description="Low complexity" evidence="7">
    <location>
        <begin position="29"/>
        <end position="43"/>
    </location>
</feature>
<evidence type="ECO:0000256" key="2">
    <source>
        <dbReference type="ARBA" id="ARBA00004496"/>
    </source>
</evidence>
<sequence>MFQLTQRIRDAIDTRIAEEQARQKTAQENLSRSASARRPNSNNTNLSPGQRPRQRRHSGTPVRGPDPKEFEAEFAIGDDESDSRAGTPRVETPDAPSEVNTADGEGAEDAETKEGDNKAEGKTERSQTDKKNAKGTTAATDKGPSKEDAAAADAGSGDQVSTELPAEIKGKLRRMDKLESRYRELLKAYRVAHSRVLSIEPFEAALRENTPLTSIGEPKALTEYLNQMSLKSDMVVDELKRVTGEREDYKKKLEEAQKSAKEAWDEVTGLKREKETNTGKEAKKEEKKTPEEDEETSEEFFSFDNEVPRLEGELKEREEEIESLKSEVEKLKTDLSVTRESTEGMVQNLETSTRELVELRDTKDKLNEEIKDLKTSKQKDVDELKEKLSSAETSLDKATTEADQLKKDLKDKSDEIEKLQANVDDAANSKKVEPDAELTSQLEQAKKDKEASKKKLDVVQGLVDSLRSQLKETESTVADLKKEVNQKTEDSAQLQKVVSFVDDNLKDSAAWKTAKDNVSAGREADFEEIRKSLAPAEKTQQPETSAPVEAEPQSAAASGGAGGGKKKNNKKKKKGGKATDEPAKPAATTPMEEPTQPESTPSAELDELKQKIESLTHLLEEKEAAIDRLSSKLKGEEDMKEEIETLRDELVNLGQEHVESKDKIKELTAEKSALEETISKLEKELVELRTTNESSTADSEKMHKSLKEEFETIKIRAATLETDLSAAQQLAATRFKDLTDLRETIQKIQPELRDLRAESSELKNMKETLSNKNTELIALEAKHEDLRAELRNSKTKITERDNEVKTLNKKIRQESDSRLKAEENLTVAQSDLRSAESKKQEAIKANEKTIGDLNKAQDNLKTSRNKIREVEEQLASVTKELEGLREEISLKTAQHASAQSLMNSMRDQTSEMAMQMKEAREKCDSLEEELADAHRLLSERTREGESMRRLLNEIEGRTETKVRDLKERMEAAVEERDRAEDEASTQGRRRAREIEDLKGKVREAERALRTAEQDKEELEQSQKDWRRRRDELELLSEQSTQEVEEIRQAMSGLREQLDESEKLVRDLEKEKAELRRSVEETNNRLEKMRKSHKTLGEDVRLRGSPSGRQSSRSSMDSGSRRGLASPSGQERSASIQRSETPTGTGPGNASAIDYMYLKNVLLQFMEQKDKNYQKQLVPVLGMLLHFDRNRRDVPLILQFIRELASYEKALDEVEATEESLRATLSFANEPPKRGSVYTALITPTQPKKTPNQPRTWRSAPGIYLEDLYVQPEARGNGYGFSLLKFLAWQVLEIKGRRLEWSVLKWNEPSIKFYEAVGAKGMDDWMKMMVEGEALNRLAEGV</sequence>
<keyword evidence="5" id="KW-0472">Membrane</keyword>
<dbReference type="InterPro" id="IPR016181">
    <property type="entry name" value="Acyl_CoA_acyltransferase"/>
</dbReference>
<feature type="region of interest" description="Disordered" evidence="7">
    <location>
        <begin position="1072"/>
        <end position="1149"/>
    </location>
</feature>
<keyword evidence="4 6" id="KW-0175">Coiled coil</keyword>
<dbReference type="PROSITE" id="PS51186">
    <property type="entry name" value="GNAT"/>
    <property type="match status" value="1"/>
</dbReference>